<keyword evidence="3" id="KW-1185">Reference proteome</keyword>
<feature type="region of interest" description="Disordered" evidence="1">
    <location>
        <begin position="1"/>
        <end position="72"/>
    </location>
</feature>
<dbReference type="EMBL" id="JANKHO010000581">
    <property type="protein sequence ID" value="KAJ3508229.1"/>
    <property type="molecule type" value="Genomic_DNA"/>
</dbReference>
<feature type="compositionally biased region" description="Polar residues" evidence="1">
    <location>
        <begin position="1"/>
        <end position="10"/>
    </location>
</feature>
<feature type="region of interest" description="Disordered" evidence="1">
    <location>
        <begin position="123"/>
        <end position="189"/>
    </location>
</feature>
<sequence length="189" mass="19792">MGNFVAQTSLSPPPQPYNGPRGPFAPVPANQGLLQPLIPTQTGFSGFIPAKPATNPSPFQNNLAPPSFLQSQPTGFNPQPLMSQPTGVFSNFSSVPSFQGANGAFGSIQSRFNPPMIQSPFGNGHPVASPPPLPSNHVNNTSPANVFAQMKSGTFASEPQNPPPGSNGAKRRVGDSRIRATLDIKQVPI</sequence>
<feature type="compositionally biased region" description="Polar residues" evidence="1">
    <location>
        <begin position="54"/>
        <end position="72"/>
    </location>
</feature>
<dbReference type="Proteomes" id="UP001148786">
    <property type="component" value="Unassembled WGS sequence"/>
</dbReference>
<protein>
    <submittedName>
        <fullName evidence="2">Uncharacterized protein</fullName>
    </submittedName>
</protein>
<proteinExistence type="predicted"/>
<evidence type="ECO:0000256" key="1">
    <source>
        <dbReference type="SAM" id="MobiDB-lite"/>
    </source>
</evidence>
<evidence type="ECO:0000313" key="2">
    <source>
        <dbReference type="EMBL" id="KAJ3508229.1"/>
    </source>
</evidence>
<comment type="caution">
    <text evidence="2">The sequence shown here is derived from an EMBL/GenBank/DDBJ whole genome shotgun (WGS) entry which is preliminary data.</text>
</comment>
<dbReference type="AlphaFoldDB" id="A0A9W8MWZ0"/>
<evidence type="ECO:0000313" key="3">
    <source>
        <dbReference type="Proteomes" id="UP001148786"/>
    </source>
</evidence>
<accession>A0A9W8MWZ0</accession>
<dbReference type="OrthoDB" id="5971719at2759"/>
<name>A0A9W8MWZ0_9AGAR</name>
<feature type="compositionally biased region" description="Basic and acidic residues" evidence="1">
    <location>
        <begin position="172"/>
        <end position="182"/>
    </location>
</feature>
<reference evidence="2" key="1">
    <citation type="submission" date="2022-07" db="EMBL/GenBank/DDBJ databases">
        <title>Genome Sequence of Agrocybe chaxingu.</title>
        <authorList>
            <person name="Buettner E."/>
        </authorList>
    </citation>
    <scope>NUCLEOTIDE SEQUENCE</scope>
    <source>
        <strain evidence="2">MP-N11</strain>
    </source>
</reference>
<gene>
    <name evidence="2" type="ORF">NLJ89_g5874</name>
</gene>
<organism evidence="2 3">
    <name type="scientific">Agrocybe chaxingu</name>
    <dbReference type="NCBI Taxonomy" id="84603"/>
    <lineage>
        <taxon>Eukaryota</taxon>
        <taxon>Fungi</taxon>
        <taxon>Dikarya</taxon>
        <taxon>Basidiomycota</taxon>
        <taxon>Agaricomycotina</taxon>
        <taxon>Agaricomycetes</taxon>
        <taxon>Agaricomycetidae</taxon>
        <taxon>Agaricales</taxon>
        <taxon>Agaricineae</taxon>
        <taxon>Strophariaceae</taxon>
        <taxon>Agrocybe</taxon>
    </lineage>
</organism>